<feature type="domain" description="PKD" evidence="3">
    <location>
        <begin position="221"/>
        <end position="306"/>
    </location>
</feature>
<name>A0A432M9Q3_9GAMM</name>
<dbReference type="SUPFAM" id="SSF49299">
    <property type="entry name" value="PKD domain"/>
    <property type="match status" value="1"/>
</dbReference>
<sequence length="468" mass="48336">MHRGVLMKSKVVLWCLITCALGGIAAVASASNQAVESEAEHEQMIATPNASSGSCGVERWSVKTGTDPDAGLVNLNNPVSQTISYLDSLTAPSSPPANSRVQPTETTLFVVDATLVEYKLESDSDYHLVLKDAQGNTMIAEIPDPACVGAGSPFAAGIQNARSEFDGKYTATTSFQTANIPVEVRGVGFFDFNHGQTGVAPNAIELHAVLDINFNPGSGGGDVPPVANFSDSTNGLTASFTNSSTDSDGTVVSSAWDFGDGSTSSVTSPSHTYATAGTYNVTLTVTDNGGKTGSKSSAVTVSSGGTGGGTQLLGNPGFEDNSTGSPWSMSSSVLCTNSSCTGETAHSGTGFAWLDGYGTTHTDTVSQAVSIPSGKTSATLSFWLHIDTAETSTTNAYDTLKVQVLDASGTVLGTVAQFSNLNAATDYQQHTVDLSAYIGQSITLQFIGTEDSQKQTSFVLDDVNLNVQ</sequence>
<feature type="signal peptide" evidence="2">
    <location>
        <begin position="1"/>
        <end position="30"/>
    </location>
</feature>
<keyword evidence="5" id="KW-1185">Reference proteome</keyword>
<reference evidence="4 5" key="1">
    <citation type="submission" date="2018-12" db="EMBL/GenBank/DDBJ databases">
        <title>Dyella dinghuensis sp. nov. DHOA06 and Dyella choica sp. nov. 4M-K27, isolated from forest soil.</title>
        <authorList>
            <person name="Qiu L.-H."/>
            <person name="Gao Z.-H."/>
        </authorList>
    </citation>
    <scope>NUCLEOTIDE SEQUENCE [LARGE SCALE GENOMIC DNA]</scope>
    <source>
        <strain evidence="4 5">4M-K27</strain>
    </source>
</reference>
<dbReference type="EMBL" id="RYYV01000002">
    <property type="protein sequence ID" value="RUL78919.1"/>
    <property type="molecule type" value="Genomic_DNA"/>
</dbReference>
<accession>A0A432M9Q3</accession>
<dbReference type="PROSITE" id="PS50093">
    <property type="entry name" value="PKD"/>
    <property type="match status" value="1"/>
</dbReference>
<evidence type="ECO:0000313" key="5">
    <source>
        <dbReference type="Proteomes" id="UP000274358"/>
    </source>
</evidence>
<dbReference type="AlphaFoldDB" id="A0A432M9Q3"/>
<dbReference type="InterPro" id="IPR035986">
    <property type="entry name" value="PKD_dom_sf"/>
</dbReference>
<dbReference type="Pfam" id="PF18911">
    <property type="entry name" value="PKD_4"/>
    <property type="match status" value="1"/>
</dbReference>
<proteinExistence type="predicted"/>
<evidence type="ECO:0000259" key="3">
    <source>
        <dbReference type="PROSITE" id="PS50093"/>
    </source>
</evidence>
<dbReference type="Proteomes" id="UP000274358">
    <property type="component" value="Unassembled WGS sequence"/>
</dbReference>
<dbReference type="SMART" id="SM00089">
    <property type="entry name" value="PKD"/>
    <property type="match status" value="1"/>
</dbReference>
<dbReference type="InterPro" id="IPR022409">
    <property type="entry name" value="PKD/Chitinase_dom"/>
</dbReference>
<dbReference type="OrthoDB" id="345880at2"/>
<dbReference type="Gene3D" id="2.60.40.10">
    <property type="entry name" value="Immunoglobulins"/>
    <property type="match status" value="1"/>
</dbReference>
<evidence type="ECO:0000256" key="1">
    <source>
        <dbReference type="SAM" id="MobiDB-lite"/>
    </source>
</evidence>
<dbReference type="CDD" id="cd00146">
    <property type="entry name" value="PKD"/>
    <property type="match status" value="1"/>
</dbReference>
<organism evidence="4 5">
    <name type="scientific">Dyella choica</name>
    <dbReference type="NCBI Taxonomy" id="1927959"/>
    <lineage>
        <taxon>Bacteria</taxon>
        <taxon>Pseudomonadati</taxon>
        <taxon>Pseudomonadota</taxon>
        <taxon>Gammaproteobacteria</taxon>
        <taxon>Lysobacterales</taxon>
        <taxon>Rhodanobacteraceae</taxon>
        <taxon>Dyella</taxon>
    </lineage>
</organism>
<protein>
    <submittedName>
        <fullName evidence="4">PKD domain-containing protein</fullName>
    </submittedName>
</protein>
<feature type="region of interest" description="Disordered" evidence="1">
    <location>
        <begin position="289"/>
        <end position="325"/>
    </location>
</feature>
<dbReference type="SUPFAM" id="SSF49899">
    <property type="entry name" value="Concanavalin A-like lectins/glucanases"/>
    <property type="match status" value="1"/>
</dbReference>
<comment type="caution">
    <text evidence="4">The sequence shown here is derived from an EMBL/GenBank/DDBJ whole genome shotgun (WGS) entry which is preliminary data.</text>
</comment>
<dbReference type="InterPro" id="IPR013783">
    <property type="entry name" value="Ig-like_fold"/>
</dbReference>
<dbReference type="InterPro" id="IPR000601">
    <property type="entry name" value="PKD_dom"/>
</dbReference>
<evidence type="ECO:0000256" key="2">
    <source>
        <dbReference type="SAM" id="SignalP"/>
    </source>
</evidence>
<feature type="chain" id="PRO_5019308515" evidence="2">
    <location>
        <begin position="31"/>
        <end position="468"/>
    </location>
</feature>
<dbReference type="InterPro" id="IPR013320">
    <property type="entry name" value="ConA-like_dom_sf"/>
</dbReference>
<evidence type="ECO:0000313" key="4">
    <source>
        <dbReference type="EMBL" id="RUL78919.1"/>
    </source>
</evidence>
<feature type="compositionally biased region" description="Low complexity" evidence="1">
    <location>
        <begin position="293"/>
        <end position="303"/>
    </location>
</feature>
<keyword evidence="2" id="KW-0732">Signal</keyword>
<gene>
    <name evidence="4" type="ORF">EKH80_03720</name>
</gene>
<dbReference type="Gene3D" id="2.60.120.200">
    <property type="match status" value="1"/>
</dbReference>